<comment type="caution">
    <text evidence="1">The sequence shown here is derived from an EMBL/GenBank/DDBJ whole genome shotgun (WGS) entry which is preliminary data.</text>
</comment>
<organism evidence="1 2">
    <name type="scientific">Shinella yambaruensis</name>
    <dbReference type="NCBI Taxonomy" id="415996"/>
    <lineage>
        <taxon>Bacteria</taxon>
        <taxon>Pseudomonadati</taxon>
        <taxon>Pseudomonadota</taxon>
        <taxon>Alphaproteobacteria</taxon>
        <taxon>Hyphomicrobiales</taxon>
        <taxon>Rhizobiaceae</taxon>
        <taxon>Shinella</taxon>
    </lineage>
</organism>
<name>A0ABQ5ZNB1_9HYPH</name>
<proteinExistence type="predicted"/>
<accession>A0ABQ5ZNB1</accession>
<gene>
    <name evidence="1" type="ORF">GCM10007923_55450</name>
</gene>
<evidence type="ECO:0000313" key="2">
    <source>
        <dbReference type="Proteomes" id="UP001156702"/>
    </source>
</evidence>
<dbReference type="Proteomes" id="UP001156702">
    <property type="component" value="Unassembled WGS sequence"/>
</dbReference>
<protein>
    <submittedName>
        <fullName evidence="1">Uncharacterized protein</fullName>
    </submittedName>
</protein>
<dbReference type="EMBL" id="BSOP01000050">
    <property type="protein sequence ID" value="GLR54328.1"/>
    <property type="molecule type" value="Genomic_DNA"/>
</dbReference>
<evidence type="ECO:0000313" key="1">
    <source>
        <dbReference type="EMBL" id="GLR54328.1"/>
    </source>
</evidence>
<sequence>MAGGIIVRVIIRFSVDNENNSALRNKLTGVLTRAGLVRGANTATYEAMHLTSGNVGHMLSAFWRRANNHQGPGRIDHFWMYSDKSDLDDIV</sequence>
<keyword evidence="2" id="KW-1185">Reference proteome</keyword>
<reference evidence="2" key="1">
    <citation type="journal article" date="2019" name="Int. J. Syst. Evol. Microbiol.">
        <title>The Global Catalogue of Microorganisms (GCM) 10K type strain sequencing project: providing services to taxonomists for standard genome sequencing and annotation.</title>
        <authorList>
            <consortium name="The Broad Institute Genomics Platform"/>
            <consortium name="The Broad Institute Genome Sequencing Center for Infectious Disease"/>
            <person name="Wu L."/>
            <person name="Ma J."/>
        </authorList>
    </citation>
    <scope>NUCLEOTIDE SEQUENCE [LARGE SCALE GENOMIC DNA]</scope>
    <source>
        <strain evidence="2">NBRC 102122</strain>
    </source>
</reference>